<keyword evidence="3" id="KW-0963">Cytoplasm</keyword>
<dbReference type="Proteomes" id="UP001230051">
    <property type="component" value="Unassembled WGS sequence"/>
</dbReference>
<accession>A0AAD8GB32</accession>
<evidence type="ECO:0000256" key="5">
    <source>
        <dbReference type="PIRNR" id="PIRNR037099"/>
    </source>
</evidence>
<protein>
    <submittedName>
        <fullName evidence="9">Stonin-1</fullName>
    </submittedName>
</protein>
<sequence>MCSPSHPNWVTFDDDTAAFQSPQKPLHSPSTSIGIPRPNSLKLNLPPRYEPAKRSPSTSSSPLASPLRDFNGSPCVPSNTPLCTPVREAPGSPCTPFSSFYSQHGFFRSLSSPSSNPLLLPAVELAANPCHRPDLHTTDPGTLSAAQSLFIAEERFRPFLDDSGHSNPFWPNRNQSGSSSSDSEPNSAETSDAHPHFFFRKEGYDSPGSHIHHSFDYICQKLESFQASDAEERDGSEPEKPVQVQSGVPTFIPRGLFRSQNRDGWPLMLRIPEKKNRMSSRQWGPIYLKLLPGGVLQIYYEKGLEKPFKEFQLHPYCRLSEPKLENCNESGKIHTVKIQHVSYTEKRKCHPKGHEAEMEQMLKLGTTDYSDFTDLVSSIEEELMRLPPHSHQKKHHEEQALGLEIVDNFWGRLGKDGKVVENAVVTHVYCLSFVNGGAECFLTLNDLQLQRGNPSYAEETGEGWIEISEYYFHKCVKENEFQKSRLIKFSPPDACRVELMRFKALSVNAELPFSVKAVLTVQGAYVELQAFLNMSPAFTHSLRQDSAQVCQNVLIQVPLPGDWIKVSRTVSLLRQKSLKAKMNRNACLGSVTTADSEPVMQVTVGTVKYENAYGAIVWRIDRLPAKNTAPDHPLCFSCKLELGSDQEIPSDWLPFVSMEFDVADTAASGTRVKSLGTESDIQPQKHIVTKAHYHCQVEIERKWIRSDDEDPRKHSDCMTQ</sequence>
<evidence type="ECO:0000256" key="6">
    <source>
        <dbReference type="SAM" id="MobiDB-lite"/>
    </source>
</evidence>
<proteinExistence type="inferred from homology"/>
<feature type="compositionally biased region" description="Polar residues" evidence="6">
    <location>
        <begin position="18"/>
        <end position="33"/>
    </location>
</feature>
<evidence type="ECO:0000313" key="9">
    <source>
        <dbReference type="EMBL" id="KAK1171037.1"/>
    </source>
</evidence>
<comment type="caution">
    <text evidence="9">The sequence shown here is derived from an EMBL/GenBank/DDBJ whole genome shotgun (WGS) entry which is preliminary data.</text>
</comment>
<dbReference type="PROSITE" id="PS51072">
    <property type="entry name" value="MHD"/>
    <property type="match status" value="1"/>
</dbReference>
<dbReference type="PROSITE" id="PS51070">
    <property type="entry name" value="SHD"/>
    <property type="match status" value="1"/>
</dbReference>
<dbReference type="InterPro" id="IPR012320">
    <property type="entry name" value="SHD_dom"/>
</dbReference>
<dbReference type="FunFam" id="2.60.40.1170:FF:000054">
    <property type="entry name" value="General transcription factor IIA, 1-like"/>
    <property type="match status" value="1"/>
</dbReference>
<evidence type="ECO:0000256" key="4">
    <source>
        <dbReference type="ARBA" id="ARBA00022583"/>
    </source>
</evidence>
<reference evidence="9" key="1">
    <citation type="submission" date="2022-02" db="EMBL/GenBank/DDBJ databases">
        <title>Atlantic sturgeon de novo genome assembly.</title>
        <authorList>
            <person name="Stock M."/>
            <person name="Klopp C."/>
            <person name="Guiguen Y."/>
            <person name="Cabau C."/>
            <person name="Parinello H."/>
            <person name="Santidrian Yebra-Pimentel E."/>
            <person name="Kuhl H."/>
            <person name="Dirks R.P."/>
            <person name="Guessner J."/>
            <person name="Wuertz S."/>
            <person name="Du K."/>
            <person name="Schartl M."/>
        </authorList>
    </citation>
    <scope>NUCLEOTIDE SEQUENCE</scope>
    <source>
        <strain evidence="9">STURGEONOMICS-FGT-2020</strain>
        <tissue evidence="9">Whole blood</tissue>
    </source>
</reference>
<evidence type="ECO:0000313" key="10">
    <source>
        <dbReference type="Proteomes" id="UP001230051"/>
    </source>
</evidence>
<dbReference type="SUPFAM" id="SSF49447">
    <property type="entry name" value="Second domain of Mu2 adaptin subunit (ap50) of ap2 adaptor"/>
    <property type="match status" value="1"/>
</dbReference>
<dbReference type="GO" id="GO:0005737">
    <property type="term" value="C:cytoplasm"/>
    <property type="evidence" value="ECO:0007669"/>
    <property type="project" value="UniProtKB-SubCell"/>
</dbReference>
<dbReference type="InterPro" id="IPR028565">
    <property type="entry name" value="MHD"/>
</dbReference>
<keyword evidence="10" id="KW-1185">Reference proteome</keyword>
<comment type="similarity">
    <text evidence="2 5">Belongs to the Stoned B family.</text>
</comment>
<dbReference type="EMBL" id="JAGXEW010000006">
    <property type="protein sequence ID" value="KAK1171037.1"/>
    <property type="molecule type" value="Genomic_DNA"/>
</dbReference>
<feature type="region of interest" description="Disordered" evidence="6">
    <location>
        <begin position="1"/>
        <end position="68"/>
    </location>
</feature>
<dbReference type="GO" id="GO:0030100">
    <property type="term" value="P:regulation of endocytosis"/>
    <property type="evidence" value="ECO:0007669"/>
    <property type="project" value="UniProtKB-UniRule"/>
</dbReference>
<dbReference type="AlphaFoldDB" id="A0AAD8GB32"/>
<gene>
    <name evidence="9" type="primary">STON1</name>
    <name evidence="9" type="ORF">AOXY_G8023</name>
</gene>
<dbReference type="InterPro" id="IPR036168">
    <property type="entry name" value="AP2_Mu_C_sf"/>
</dbReference>
<organism evidence="9 10">
    <name type="scientific">Acipenser oxyrinchus oxyrinchus</name>
    <dbReference type="NCBI Taxonomy" id="40147"/>
    <lineage>
        <taxon>Eukaryota</taxon>
        <taxon>Metazoa</taxon>
        <taxon>Chordata</taxon>
        <taxon>Craniata</taxon>
        <taxon>Vertebrata</taxon>
        <taxon>Euteleostomi</taxon>
        <taxon>Actinopterygii</taxon>
        <taxon>Chondrostei</taxon>
        <taxon>Acipenseriformes</taxon>
        <taxon>Acipenseridae</taxon>
        <taxon>Acipenser</taxon>
    </lineage>
</organism>
<evidence type="ECO:0000256" key="2">
    <source>
        <dbReference type="ARBA" id="ARBA00005579"/>
    </source>
</evidence>
<evidence type="ECO:0000259" key="7">
    <source>
        <dbReference type="PROSITE" id="PS51070"/>
    </source>
</evidence>
<dbReference type="InterPro" id="IPR050431">
    <property type="entry name" value="Adaptor_comp_med_subunit"/>
</dbReference>
<comment type="subcellular location">
    <subcellularLocation>
        <location evidence="1">Cytoplasm</location>
    </subcellularLocation>
</comment>
<evidence type="ECO:0000256" key="1">
    <source>
        <dbReference type="ARBA" id="ARBA00004496"/>
    </source>
</evidence>
<evidence type="ECO:0000259" key="8">
    <source>
        <dbReference type="PROSITE" id="PS51072"/>
    </source>
</evidence>
<dbReference type="PIRSF" id="PIRSF037099">
    <property type="entry name" value="Stonin"/>
    <property type="match status" value="1"/>
</dbReference>
<dbReference type="Gene3D" id="2.60.40.1170">
    <property type="entry name" value="Mu homology domain, subdomain B"/>
    <property type="match status" value="2"/>
</dbReference>
<name>A0AAD8GB32_ACIOX</name>
<dbReference type="GO" id="GO:0006897">
    <property type="term" value="P:endocytosis"/>
    <property type="evidence" value="ECO:0007669"/>
    <property type="project" value="UniProtKB-KW"/>
</dbReference>
<feature type="region of interest" description="Disordered" evidence="6">
    <location>
        <begin position="162"/>
        <end position="192"/>
    </location>
</feature>
<feature type="domain" description="SHD" evidence="7">
    <location>
        <begin position="264"/>
        <end position="394"/>
    </location>
</feature>
<feature type="domain" description="MHD" evidence="8">
    <location>
        <begin position="398"/>
        <end position="700"/>
    </location>
</feature>
<dbReference type="Pfam" id="PF00928">
    <property type="entry name" value="Adap_comp_sub"/>
    <property type="match status" value="1"/>
</dbReference>
<dbReference type="PANTHER" id="PTHR10529">
    <property type="entry name" value="AP COMPLEX SUBUNIT MU"/>
    <property type="match status" value="1"/>
</dbReference>
<dbReference type="InterPro" id="IPR017110">
    <property type="entry name" value="Stonin"/>
</dbReference>
<evidence type="ECO:0000256" key="3">
    <source>
        <dbReference type="ARBA" id="ARBA00022490"/>
    </source>
</evidence>
<feature type="compositionally biased region" description="Low complexity" evidence="6">
    <location>
        <begin position="176"/>
        <end position="190"/>
    </location>
</feature>
<keyword evidence="4 5" id="KW-0254">Endocytosis</keyword>
<feature type="compositionally biased region" description="Low complexity" evidence="6">
    <location>
        <begin position="54"/>
        <end position="68"/>
    </location>
</feature>